<proteinExistence type="predicted"/>
<dbReference type="KEGG" id="rfo:REIFOR_01016"/>
<reference evidence="1 2" key="1">
    <citation type="journal article" date="2017" name="Environ. Microbiol.">
        <title>Genomic and physiological analyses of 'Reinekea forsetii' reveal a versatile opportunistic lifestyle during spring algae blooms.</title>
        <authorList>
            <person name="Avci B."/>
            <person name="Hahnke R.L."/>
            <person name="Chafee M."/>
            <person name="Fischer T."/>
            <person name="Gruber-Vodicka H."/>
            <person name="Tegetmeyer H.E."/>
            <person name="Harder J."/>
            <person name="Fuchs B.M."/>
            <person name="Amann R.I."/>
            <person name="Teeling H."/>
        </authorList>
    </citation>
    <scope>NUCLEOTIDE SEQUENCE [LARGE SCALE GENOMIC DNA]</scope>
    <source>
        <strain evidence="1 2">Hel1_31_D35</strain>
    </source>
</reference>
<dbReference type="EMBL" id="CP011797">
    <property type="protein sequence ID" value="ATX76173.1"/>
    <property type="molecule type" value="Genomic_DNA"/>
</dbReference>
<gene>
    <name evidence="1" type="ORF">REIFOR_01016</name>
</gene>
<sequence length="489" mass="55488">MSIAALHLTLPKQNLYINKDAIALCRDVLVNQILNPTDFADQFDKILATLHKLNRAALNGDVRLSLTEGLINHFLVFIRQVRCTEVALDLRQRRDLPDLNREFAFAAKLLLRDAAPHSKEELANIVYWTVSSLAEQLQDFSAQYRSHPGCLWAELNRLYQFAESHLLTDFQSNKPDHRDIASRYKQALLFQAAQPEHLNDEEQRLLEGYLRKWSYRGQLDRQENRAFYSHNFYIDLASPLGAQSSKEIQALANSRSVRVLDPSGLMDQARQNMTQLRTGSSAQQIGFPLQCDNIDAFMALKKALIAWQQASSRRYDRAPCLMAARTALGLNTIYRYLRSPQASPSRLINSHTINRSKIGACVKITALQDEMGLVSVGDVVMHYPEFDASGALGLVRWLKRTEVSIIFGFEFILGNLQPVTVRARDGITQALLISTADNDSLITYKGYCANNMAVHLYYKRDGISLDARAQSLIQRGQHVDQIRLQRTRP</sequence>
<evidence type="ECO:0000313" key="2">
    <source>
        <dbReference type="Proteomes" id="UP000229757"/>
    </source>
</evidence>
<dbReference type="AlphaFoldDB" id="A0A2K8KMU6"/>
<dbReference type="RefSeq" id="WP_100256533.1">
    <property type="nucleotide sequence ID" value="NZ_CP011797.1"/>
</dbReference>
<organism evidence="1 2">
    <name type="scientific">Reinekea forsetii</name>
    <dbReference type="NCBI Taxonomy" id="1336806"/>
    <lineage>
        <taxon>Bacteria</taxon>
        <taxon>Pseudomonadati</taxon>
        <taxon>Pseudomonadota</taxon>
        <taxon>Gammaproteobacteria</taxon>
        <taxon>Oceanospirillales</taxon>
        <taxon>Saccharospirillaceae</taxon>
        <taxon>Reinekea</taxon>
    </lineage>
</organism>
<evidence type="ECO:0000313" key="1">
    <source>
        <dbReference type="EMBL" id="ATX76173.1"/>
    </source>
</evidence>
<dbReference type="OrthoDB" id="6188168at2"/>
<dbReference type="Proteomes" id="UP000229757">
    <property type="component" value="Chromosome"/>
</dbReference>
<protein>
    <submittedName>
        <fullName evidence="1">Uncharacterized protein</fullName>
    </submittedName>
</protein>
<keyword evidence="2" id="KW-1185">Reference proteome</keyword>
<accession>A0A2K8KMU6</accession>
<name>A0A2K8KMU6_9GAMM</name>